<organism evidence="1 2">
    <name type="scientific">Glutinoglossum americanum</name>
    <dbReference type="NCBI Taxonomy" id="1670608"/>
    <lineage>
        <taxon>Eukaryota</taxon>
        <taxon>Fungi</taxon>
        <taxon>Dikarya</taxon>
        <taxon>Ascomycota</taxon>
        <taxon>Pezizomycotina</taxon>
        <taxon>Geoglossomycetes</taxon>
        <taxon>Geoglossales</taxon>
        <taxon>Geoglossaceae</taxon>
        <taxon>Glutinoglossum</taxon>
    </lineage>
</organism>
<dbReference type="InterPro" id="IPR043519">
    <property type="entry name" value="NT_sf"/>
</dbReference>
<dbReference type="EMBL" id="JAGHQL010000007">
    <property type="protein sequence ID" value="KAH0545338.1"/>
    <property type="molecule type" value="Genomic_DNA"/>
</dbReference>
<accession>A0A9P8L142</accession>
<evidence type="ECO:0000313" key="1">
    <source>
        <dbReference type="EMBL" id="KAH0545338.1"/>
    </source>
</evidence>
<gene>
    <name evidence="1" type="ORF">FGG08_000637</name>
</gene>
<proteinExistence type="predicted"/>
<dbReference type="SUPFAM" id="SSF81301">
    <property type="entry name" value="Nucleotidyltransferase"/>
    <property type="match status" value="1"/>
</dbReference>
<name>A0A9P8L142_9PEZI</name>
<protein>
    <submittedName>
        <fullName evidence="1">Uncharacterized protein</fullName>
    </submittedName>
</protein>
<dbReference type="Gene3D" id="3.30.460.40">
    <property type="match status" value="1"/>
</dbReference>
<evidence type="ECO:0000313" key="2">
    <source>
        <dbReference type="Proteomes" id="UP000698800"/>
    </source>
</evidence>
<comment type="caution">
    <text evidence="1">The sequence shown here is derived from an EMBL/GenBank/DDBJ whole genome shotgun (WGS) entry which is preliminary data.</text>
</comment>
<dbReference type="AlphaFoldDB" id="A0A9P8L142"/>
<reference evidence="1" key="1">
    <citation type="submission" date="2021-03" db="EMBL/GenBank/DDBJ databases">
        <title>Comparative genomics and phylogenomic investigation of the class Geoglossomycetes provide insights into ecological specialization and systematics.</title>
        <authorList>
            <person name="Melie T."/>
            <person name="Pirro S."/>
            <person name="Miller A.N."/>
            <person name="Quandt A."/>
        </authorList>
    </citation>
    <scope>NUCLEOTIDE SEQUENCE</scope>
    <source>
        <strain evidence="1">GBOQ0MN5Z8</strain>
    </source>
</reference>
<sequence>MRQERLNDAAIALYKVLSENNIKHGIFGGWAVAIRGGPRESKDIDCLVASDKQQVLMVLDGRDGFRFISQTREDYVAFFWNDGTSSESVLVELFVGSTAAMQTLVPTVFQVRGEKLGEKPASLLDVVYLFKGKLRAAATREKHSDAADLVYLESTFLDKLRNSASQFSLYYSGLALKRYPHLLYAFQRIGIDTEAAEKEVESISLNDLPPPQSGDVQKGLLG</sequence>
<keyword evidence="2" id="KW-1185">Reference proteome</keyword>
<dbReference type="Proteomes" id="UP000698800">
    <property type="component" value="Unassembled WGS sequence"/>
</dbReference>
<dbReference type="OrthoDB" id="3259529at2759"/>